<feature type="coiled-coil region" evidence="1">
    <location>
        <begin position="2"/>
        <end position="29"/>
    </location>
</feature>
<dbReference type="EMBL" id="BNCH01000001">
    <property type="protein sequence ID" value="GHE87906.1"/>
    <property type="molecule type" value="Genomic_DNA"/>
</dbReference>
<keyword evidence="3" id="KW-1185">Reference proteome</keyword>
<dbReference type="Proteomes" id="UP000609802">
    <property type="component" value="Unassembled WGS sequence"/>
</dbReference>
<comment type="caution">
    <text evidence="2">The sequence shown here is derived from an EMBL/GenBank/DDBJ whole genome shotgun (WGS) entry which is preliminary data.</text>
</comment>
<proteinExistence type="predicted"/>
<gene>
    <name evidence="2" type="ORF">GCM10016455_04870</name>
</gene>
<dbReference type="Pfam" id="PF12277">
    <property type="entry name" value="DUF3618"/>
    <property type="match status" value="1"/>
</dbReference>
<sequence>MKNDIEEIQDDIDAERAQLEQKLSALNDHVSVEALTAEAKQHLRDASGDIVQKLMNRFGQNAQAHPLAVAAVGAGVSWLLSGAGGAASKPDPVMRRSMGAYNGPKPAEGDPDRDTPVMVAAHSTRPAPGVAERVQDRAREVLDTAQDQVAELRHQAEDMRRRIAEGTEELSAEARARVIAARERALEVAQKSGRKVRDAGQAGADFAKENPLVVGGVALALGAAIAGALYMRHSAASDEDDTDDHDAFAEADRVFEEELARARMVRNTAVQGVPDS</sequence>
<reference evidence="3" key="1">
    <citation type="journal article" date="2019" name="Int. J. Syst. Evol. Microbiol.">
        <title>The Global Catalogue of Microorganisms (GCM) 10K type strain sequencing project: providing services to taxonomists for standard genome sequencing and annotation.</title>
        <authorList>
            <consortium name="The Broad Institute Genomics Platform"/>
            <consortium name="The Broad Institute Genome Sequencing Center for Infectious Disease"/>
            <person name="Wu L."/>
            <person name="Ma J."/>
        </authorList>
    </citation>
    <scope>NUCLEOTIDE SEQUENCE [LARGE SCALE GENOMIC DNA]</scope>
    <source>
        <strain evidence="3">KCTC 42443</strain>
    </source>
</reference>
<feature type="coiled-coil region" evidence="1">
    <location>
        <begin position="135"/>
        <end position="169"/>
    </location>
</feature>
<keyword evidence="1" id="KW-0175">Coiled coil</keyword>
<name>A0ABQ3IME4_9RHOB</name>
<dbReference type="InterPro" id="IPR022062">
    <property type="entry name" value="DUF3618"/>
</dbReference>
<dbReference type="RefSeq" id="WP_191284877.1">
    <property type="nucleotide sequence ID" value="NZ_BNCH01000001.1"/>
</dbReference>
<organism evidence="2 3">
    <name type="scientific">Aliiroseovarius zhejiangensis</name>
    <dbReference type="NCBI Taxonomy" id="1632025"/>
    <lineage>
        <taxon>Bacteria</taxon>
        <taxon>Pseudomonadati</taxon>
        <taxon>Pseudomonadota</taxon>
        <taxon>Alphaproteobacteria</taxon>
        <taxon>Rhodobacterales</taxon>
        <taxon>Paracoccaceae</taxon>
        <taxon>Aliiroseovarius</taxon>
    </lineage>
</organism>
<protein>
    <recommendedName>
        <fullName evidence="4">DUF3618 domain-containing protein</fullName>
    </recommendedName>
</protein>
<accession>A0ABQ3IME4</accession>
<evidence type="ECO:0008006" key="4">
    <source>
        <dbReference type="Google" id="ProtNLM"/>
    </source>
</evidence>
<evidence type="ECO:0000313" key="2">
    <source>
        <dbReference type="EMBL" id="GHE87906.1"/>
    </source>
</evidence>
<evidence type="ECO:0000256" key="1">
    <source>
        <dbReference type="SAM" id="Coils"/>
    </source>
</evidence>
<evidence type="ECO:0000313" key="3">
    <source>
        <dbReference type="Proteomes" id="UP000609802"/>
    </source>
</evidence>